<reference evidence="5 6" key="1">
    <citation type="submission" date="2013-03" db="EMBL/GenBank/DDBJ databases">
        <authorList>
            <person name="Fiebig A."/>
            <person name="Goeker M."/>
            <person name="Klenk H.-P.P."/>
        </authorList>
    </citation>
    <scope>NUCLEOTIDE SEQUENCE [LARGE SCALE GENOMIC DNA]</scope>
    <source>
        <strain evidence="5 6">DSM 17492</strain>
    </source>
</reference>
<dbReference type="eggNOG" id="COG3772">
    <property type="taxonomic scope" value="Bacteria"/>
</dbReference>
<dbReference type="InterPro" id="IPR023346">
    <property type="entry name" value="Lysozyme-like_dom_sf"/>
</dbReference>
<dbReference type="InterPro" id="IPR033907">
    <property type="entry name" value="Endolysin_autolysin"/>
</dbReference>
<dbReference type="Proteomes" id="UP000025047">
    <property type="component" value="Unassembled WGS sequence"/>
</dbReference>
<evidence type="ECO:0000256" key="1">
    <source>
        <dbReference type="ARBA" id="ARBA00022529"/>
    </source>
</evidence>
<protein>
    <recommendedName>
        <fullName evidence="4">Lysozyme</fullName>
        <ecNumber evidence="4">3.2.1.17</ecNumber>
    </recommendedName>
</protein>
<keyword evidence="3" id="KW-1035">Host cytoplasm</keyword>
<dbReference type="EMBL" id="APGJ01000006">
    <property type="protein sequence ID" value="EYD71827.1"/>
    <property type="molecule type" value="Genomic_DNA"/>
</dbReference>
<proteinExistence type="inferred from homology"/>
<dbReference type="InterPro" id="IPR051018">
    <property type="entry name" value="Bacteriophage_GH24"/>
</dbReference>
<dbReference type="InterPro" id="IPR023347">
    <property type="entry name" value="Lysozyme_dom_sf"/>
</dbReference>
<dbReference type="HOGENOM" id="CLU_1260669_0_0_5"/>
<keyword evidence="6" id="KW-1185">Reference proteome</keyword>
<organism evidence="5 6">
    <name type="scientific">Limimaricola hongkongensis DSM 17492</name>
    <dbReference type="NCBI Taxonomy" id="1122180"/>
    <lineage>
        <taxon>Bacteria</taxon>
        <taxon>Pseudomonadati</taxon>
        <taxon>Pseudomonadota</taxon>
        <taxon>Alphaproteobacteria</taxon>
        <taxon>Rhodobacterales</taxon>
        <taxon>Paracoccaceae</taxon>
        <taxon>Limimaricola</taxon>
    </lineage>
</organism>
<dbReference type="STRING" id="1122180.Lokhon_01897"/>
<evidence type="ECO:0000313" key="5">
    <source>
        <dbReference type="EMBL" id="EYD71827.1"/>
    </source>
</evidence>
<name>A0A017HBD8_9RHOB</name>
<keyword evidence="4" id="KW-0326">Glycosidase</keyword>
<sequence>MQISDRGLLEICEHEGIVPAPYYDSVGVLTYGIGHTKNAGGVDPADLPRGMPNDLDAAIDRAIEVFRADIARYEARVNAAIKVPLPQHQFDALGSFDLNTGGIYRAILTRQINAGDPKASEHFFGWLRPPEIRKRRTAEKRLFDTGDYDWNGDEIAVWRVDTRGRLHGVLKTITGTELLARMQRPALAPDTSGLGAETSEDLIAQIHALTSAHLARPTA</sequence>
<comment type="caution">
    <text evidence="5">The sequence shown here is derived from an EMBL/GenBank/DDBJ whole genome shotgun (WGS) entry which is preliminary data.</text>
</comment>
<comment type="similarity">
    <text evidence="4">Belongs to the glycosyl hydrolase 24 family.</text>
</comment>
<dbReference type="PANTHER" id="PTHR38107:SF3">
    <property type="entry name" value="LYSOZYME RRRD-RELATED"/>
    <property type="match status" value="1"/>
</dbReference>
<comment type="catalytic activity">
    <reaction evidence="4">
        <text>Hydrolysis of (1-&gt;4)-beta-linkages between N-acetylmuramic acid and N-acetyl-D-glucosamine residues in a peptidoglycan and between N-acetyl-D-glucosamine residues in chitodextrins.</text>
        <dbReference type="EC" id="3.2.1.17"/>
    </reaction>
</comment>
<accession>A0A017HBD8</accession>
<dbReference type="OrthoDB" id="5327667at2"/>
<dbReference type="GO" id="GO:0016998">
    <property type="term" value="P:cell wall macromolecule catabolic process"/>
    <property type="evidence" value="ECO:0007669"/>
    <property type="project" value="InterPro"/>
</dbReference>
<dbReference type="EC" id="3.2.1.17" evidence="4"/>
<dbReference type="PANTHER" id="PTHR38107">
    <property type="match status" value="1"/>
</dbReference>
<dbReference type="Gene3D" id="1.10.530.40">
    <property type="match status" value="1"/>
</dbReference>
<dbReference type="CDD" id="cd00737">
    <property type="entry name" value="lyz_endolysin_autolysin"/>
    <property type="match status" value="1"/>
</dbReference>
<keyword evidence="4" id="KW-0378">Hydrolase</keyword>
<evidence type="ECO:0000256" key="3">
    <source>
        <dbReference type="ARBA" id="ARBA00023200"/>
    </source>
</evidence>
<dbReference type="GO" id="GO:0031640">
    <property type="term" value="P:killing of cells of another organism"/>
    <property type="evidence" value="ECO:0007669"/>
    <property type="project" value="UniProtKB-KW"/>
</dbReference>
<dbReference type="InterPro" id="IPR002196">
    <property type="entry name" value="Glyco_hydro_24"/>
</dbReference>
<gene>
    <name evidence="5" type="ORF">Lokhon_01897</name>
</gene>
<dbReference type="GO" id="GO:0003796">
    <property type="term" value="F:lysozyme activity"/>
    <property type="evidence" value="ECO:0007669"/>
    <property type="project" value="UniProtKB-EC"/>
</dbReference>
<dbReference type="PATRIC" id="fig|1122180.6.peg.1882"/>
<evidence type="ECO:0000256" key="4">
    <source>
        <dbReference type="RuleBase" id="RU003788"/>
    </source>
</evidence>
<dbReference type="AlphaFoldDB" id="A0A017HBD8"/>
<dbReference type="RefSeq" id="WP_017928618.1">
    <property type="nucleotide sequence ID" value="NZ_KB822998.1"/>
</dbReference>
<evidence type="ECO:0000256" key="2">
    <source>
        <dbReference type="ARBA" id="ARBA00022638"/>
    </source>
</evidence>
<dbReference type="SUPFAM" id="SSF53955">
    <property type="entry name" value="Lysozyme-like"/>
    <property type="match status" value="1"/>
</dbReference>
<evidence type="ECO:0000313" key="6">
    <source>
        <dbReference type="Proteomes" id="UP000025047"/>
    </source>
</evidence>
<dbReference type="GO" id="GO:0009253">
    <property type="term" value="P:peptidoglycan catabolic process"/>
    <property type="evidence" value="ECO:0007669"/>
    <property type="project" value="InterPro"/>
</dbReference>
<keyword evidence="1 4" id="KW-0929">Antimicrobial</keyword>
<dbReference type="GO" id="GO:0042742">
    <property type="term" value="P:defense response to bacterium"/>
    <property type="evidence" value="ECO:0007669"/>
    <property type="project" value="UniProtKB-KW"/>
</dbReference>
<dbReference type="Pfam" id="PF00959">
    <property type="entry name" value="Phage_lysozyme"/>
    <property type="match status" value="1"/>
</dbReference>
<keyword evidence="2 4" id="KW-0081">Bacteriolytic enzyme</keyword>